<feature type="transmembrane region" description="Helical" evidence="1">
    <location>
        <begin position="117"/>
        <end position="141"/>
    </location>
</feature>
<evidence type="ECO:0000313" key="2">
    <source>
        <dbReference type="EMBL" id="MXR51382.1"/>
    </source>
</evidence>
<dbReference type="PANTHER" id="PTHR37692">
    <property type="entry name" value="HYPOTHETICAL MEMBRANE SPANNING PROTEIN"/>
    <property type="match status" value="1"/>
</dbReference>
<dbReference type="RefSeq" id="WP_159763515.1">
    <property type="nucleotide sequence ID" value="NZ_WUUT01000002.1"/>
</dbReference>
<feature type="transmembrane region" description="Helical" evidence="1">
    <location>
        <begin position="12"/>
        <end position="32"/>
    </location>
</feature>
<name>A0A6B0T7V3_9EURY</name>
<dbReference type="Pfam" id="PF04238">
    <property type="entry name" value="DUF420"/>
    <property type="match status" value="1"/>
</dbReference>
<keyword evidence="1" id="KW-1133">Transmembrane helix</keyword>
<dbReference type="EMBL" id="WUUT01000002">
    <property type="protein sequence ID" value="MXR51382.1"/>
    <property type="molecule type" value="Genomic_DNA"/>
</dbReference>
<comment type="caution">
    <text evidence="2">The sequence shown here is derived from an EMBL/GenBank/DDBJ whole genome shotgun (WGS) entry which is preliminary data.</text>
</comment>
<dbReference type="InterPro" id="IPR007352">
    <property type="entry name" value="DUF420"/>
</dbReference>
<keyword evidence="1" id="KW-0472">Membrane</keyword>
<keyword evidence="1" id="KW-0812">Transmembrane</keyword>
<dbReference type="OrthoDB" id="202206at2157"/>
<accession>A0A6B0T7V3</accession>
<evidence type="ECO:0000256" key="1">
    <source>
        <dbReference type="SAM" id="Phobius"/>
    </source>
</evidence>
<organism evidence="2 3">
    <name type="scientific">Halovenus carboxidivorans</name>
    <dbReference type="NCBI Taxonomy" id="2692199"/>
    <lineage>
        <taxon>Archaea</taxon>
        <taxon>Methanobacteriati</taxon>
        <taxon>Methanobacteriota</taxon>
        <taxon>Stenosarchaea group</taxon>
        <taxon>Halobacteria</taxon>
        <taxon>Halobacteriales</taxon>
        <taxon>Haloarculaceae</taxon>
        <taxon>Halovenus</taxon>
    </lineage>
</organism>
<proteinExistence type="predicted"/>
<feature type="transmembrane region" description="Helical" evidence="1">
    <location>
        <begin position="162"/>
        <end position="183"/>
    </location>
</feature>
<gene>
    <name evidence="2" type="ORF">GRX03_07170</name>
</gene>
<dbReference type="PANTHER" id="PTHR37692:SF1">
    <property type="entry name" value="DUF420 DOMAIN-CONTAINING PROTEIN"/>
    <property type="match status" value="1"/>
</dbReference>
<keyword evidence="3" id="KW-1185">Reference proteome</keyword>
<dbReference type="AlphaFoldDB" id="A0A6B0T7V3"/>
<feature type="transmembrane region" description="Helical" evidence="1">
    <location>
        <begin position="44"/>
        <end position="67"/>
    </location>
</feature>
<sequence>MQLQAREHVPALTGLLTVISLALVFGAVGGMVPEGVLPHVGGLVSVIPHVNAALSLAAIGTISYGVASIRRNNVVEHRRAMLTATALFALFLLLYLYRISLEGTTEFGGPELVYQYLYLPMLAVHILLAMLCIPFVYYALLLAGTHSISELPETNHPKAGKVAAVLWLVSFALGIAVYLQLYVLF</sequence>
<protein>
    <submittedName>
        <fullName evidence="2">DUF420 domain-containing protein</fullName>
    </submittedName>
</protein>
<feature type="transmembrane region" description="Helical" evidence="1">
    <location>
        <begin position="79"/>
        <end position="97"/>
    </location>
</feature>
<reference evidence="2 3" key="1">
    <citation type="submission" date="2019-12" db="EMBL/GenBank/DDBJ databases">
        <title>Isolation and characterization of three novel carbon monoxide-oxidizing members of Halobacteria from salione crusts and soils.</title>
        <authorList>
            <person name="Myers M.R."/>
            <person name="King G.M."/>
        </authorList>
    </citation>
    <scope>NUCLEOTIDE SEQUENCE [LARGE SCALE GENOMIC DNA]</scope>
    <source>
        <strain evidence="2 3">WSH3</strain>
    </source>
</reference>
<evidence type="ECO:0000313" key="3">
    <source>
        <dbReference type="Proteomes" id="UP000466535"/>
    </source>
</evidence>
<dbReference type="Proteomes" id="UP000466535">
    <property type="component" value="Unassembled WGS sequence"/>
</dbReference>